<dbReference type="OrthoDB" id="9794671at2"/>
<comment type="caution">
    <text evidence="2">The sequence shown here is derived from an EMBL/GenBank/DDBJ whole genome shotgun (WGS) entry which is preliminary data.</text>
</comment>
<dbReference type="NCBIfam" id="TIGR02669">
    <property type="entry name" value="SpoIID_LytB"/>
    <property type="match status" value="1"/>
</dbReference>
<dbReference type="EMBL" id="WBZB01000040">
    <property type="protein sequence ID" value="KAB3527679.1"/>
    <property type="molecule type" value="Genomic_DNA"/>
</dbReference>
<accession>A0A833HMP3</accession>
<sequence length="546" mass="60732">MKRMKGLIIIILTITIWFGGLQTFAAFDKSTLPKQIDIGLYFGSTAKSTLQVKTSMGFVIGKYDGNNFNQIELLLSDNEIILRKDSYYAGMGGNYVEYTGDIHKAGNLNIQGPYHLQLGDTYNSWYEAKEFMESLATDEKLFIAIDEGYKVYTGLFITEEVAREKAEALRAELSLNPEVVPPSSYMVQVLSKEGNPLFMYSSKEGIYLSAFNDKGETPLLNLDGRNFRGEVTAKRMEDNDMAIINRVNFEEYLYGVVPKEMSYNWPMEALKAQAVAARGFAAASMNKFITKGFNLCSTVNSQAYGGYDSEHPNTNRAVDETKDIVMTYEGELIIPYFHANSGGLTEDSENIWSGTVPYIRGIQDDYSLNTNHSTWSKNMTMDEIKSALLKNNIDIGDILSIEVTSRSKNGRILTMVVKGTKGEEVLEKQKSRTIFGLRSSWFEVIQEGGSTAMVMAAEGNPTSMSLQGKNLLSASGLKKIETTTKITVSNGETNKEFHGTANSFVFNGKGYGHGLGMSQYGAMTMAELSFSYKEILLHYYTGIKVE</sequence>
<feature type="domain" description="Sporulation stage II protein D amidase enhancer LytB N-terminal" evidence="1">
    <location>
        <begin position="238"/>
        <end position="328"/>
    </location>
</feature>
<dbReference type="AlphaFoldDB" id="A0A833HMP3"/>
<dbReference type="InterPro" id="IPR013693">
    <property type="entry name" value="SpoIID/LytB_N"/>
</dbReference>
<gene>
    <name evidence="2" type="ORF">F8153_11910</name>
</gene>
<dbReference type="GO" id="GO:0030435">
    <property type="term" value="P:sporulation resulting in formation of a cellular spore"/>
    <property type="evidence" value="ECO:0007669"/>
    <property type="project" value="InterPro"/>
</dbReference>
<dbReference type="Pfam" id="PF08486">
    <property type="entry name" value="SpoIID"/>
    <property type="match status" value="1"/>
</dbReference>
<dbReference type="PANTHER" id="PTHR30032">
    <property type="entry name" value="N-ACETYLMURAMOYL-L-ALANINE AMIDASE-RELATED"/>
    <property type="match status" value="1"/>
</dbReference>
<dbReference type="PANTHER" id="PTHR30032:SF4">
    <property type="entry name" value="AMIDASE ENHANCER"/>
    <property type="match status" value="1"/>
</dbReference>
<name>A0A833HMP3_9FIRM</name>
<dbReference type="GO" id="GO:0030288">
    <property type="term" value="C:outer membrane-bounded periplasmic space"/>
    <property type="evidence" value="ECO:0007669"/>
    <property type="project" value="TreeGrafter"/>
</dbReference>
<keyword evidence="3" id="KW-1185">Reference proteome</keyword>
<organism evidence="2 3">
    <name type="scientific">Alkaliphilus serpentinus</name>
    <dbReference type="NCBI Taxonomy" id="1482731"/>
    <lineage>
        <taxon>Bacteria</taxon>
        <taxon>Bacillati</taxon>
        <taxon>Bacillota</taxon>
        <taxon>Clostridia</taxon>
        <taxon>Peptostreptococcales</taxon>
        <taxon>Natronincolaceae</taxon>
        <taxon>Alkaliphilus</taxon>
    </lineage>
</organism>
<dbReference type="Proteomes" id="UP000465601">
    <property type="component" value="Unassembled WGS sequence"/>
</dbReference>
<dbReference type="RefSeq" id="WP_151866573.1">
    <property type="nucleotide sequence ID" value="NZ_WBZB01000040.1"/>
</dbReference>
<dbReference type="InterPro" id="IPR013486">
    <property type="entry name" value="SpoIID/LytB"/>
</dbReference>
<proteinExistence type="predicted"/>
<reference evidence="2 3" key="1">
    <citation type="submission" date="2019-10" db="EMBL/GenBank/DDBJ databases">
        <title>Alkaliphilus serpentinus sp. nov. and Alkaliphilus pronyensis sp. nov., two novel anaerobic alkaliphilic species isolated from the serpentinized-hosted hydrothermal field of the Prony Bay (New Caledonia).</title>
        <authorList>
            <person name="Postec A."/>
        </authorList>
    </citation>
    <scope>NUCLEOTIDE SEQUENCE [LARGE SCALE GENOMIC DNA]</scope>
    <source>
        <strain evidence="2 3">LacT</strain>
    </source>
</reference>
<evidence type="ECO:0000313" key="3">
    <source>
        <dbReference type="Proteomes" id="UP000465601"/>
    </source>
</evidence>
<evidence type="ECO:0000313" key="2">
    <source>
        <dbReference type="EMBL" id="KAB3527679.1"/>
    </source>
</evidence>
<protein>
    <submittedName>
        <fullName evidence="2">SpoIID/LytB domain-containing protein</fullName>
    </submittedName>
</protein>
<evidence type="ECO:0000259" key="1">
    <source>
        <dbReference type="Pfam" id="PF08486"/>
    </source>
</evidence>
<dbReference type="InterPro" id="IPR051922">
    <property type="entry name" value="Bact_Sporulation_Assoc"/>
</dbReference>